<evidence type="ECO:0000256" key="9">
    <source>
        <dbReference type="SAM" id="SignalP"/>
    </source>
</evidence>
<dbReference type="InterPro" id="IPR050392">
    <property type="entry name" value="Collagen/C1q_domain"/>
</dbReference>
<keyword evidence="2" id="KW-0964">Secreted</keyword>
<comment type="subcellular location">
    <subcellularLocation>
        <location evidence="1">Secreted</location>
        <location evidence="1">Extracellular space</location>
        <location evidence="1">Extracellular matrix</location>
    </subcellularLocation>
</comment>
<dbReference type="Gene3D" id="2.60.120.40">
    <property type="match status" value="1"/>
</dbReference>
<dbReference type="AGR" id="ZFIN:ZDB-GENE-060818-36"/>
<keyword evidence="4 9" id="KW-0732">Signal</keyword>
<dbReference type="RefSeq" id="NP_001038807.2">
    <property type="nucleotide sequence ID" value="NM_001045342.2"/>
</dbReference>
<feature type="region of interest" description="Disordered" evidence="8">
    <location>
        <begin position="857"/>
        <end position="906"/>
    </location>
</feature>
<feature type="domain" description="T-SNARE coiled-coil homology" evidence="10">
    <location>
        <begin position="424"/>
        <end position="467"/>
    </location>
</feature>
<keyword evidence="5 7" id="KW-0175">Coiled coil</keyword>
<dbReference type="PANTHER" id="PTHR15427">
    <property type="entry name" value="EMILIN ELASTIN MICROFIBRIL INTERFACE-LOCATED PROTEIN ELASTIN MICROFIBRIL INTERFACER"/>
    <property type="match status" value="1"/>
</dbReference>
<dbReference type="InterPro" id="IPR000727">
    <property type="entry name" value="T_SNARE_dom"/>
</dbReference>
<evidence type="ECO:0000256" key="6">
    <source>
        <dbReference type="ARBA" id="ARBA00023157"/>
    </source>
</evidence>
<reference evidence="14" key="1">
    <citation type="journal article" date="2008" name="Dev. Dyn.">
        <title>Emilin genes are duplicated and dynamically expressed during zebrafish embryonic development.</title>
        <authorList>
            <person name="Milanetto M."/>
            <person name="Tiso N."/>
            <person name="Braghetta P."/>
            <person name="Volpin D."/>
            <person name="Argenton F."/>
            <person name="Bonaldo P."/>
        </authorList>
    </citation>
    <scope>NUCLEOTIDE SEQUENCE</scope>
    <source>
        <strain evidence="14">Tuebingen</strain>
    </source>
</reference>
<reference evidence="14" key="5">
    <citation type="journal article" date="2016" name="BMC Genomics">
        <title>Gene evolution and gene expression after whole genome duplication in fish: the PhyloFish database.</title>
        <authorList>
            <person name="Pasquier J."/>
            <person name="Cabau C."/>
            <person name="Nguyen T."/>
            <person name="Jouanno E."/>
            <person name="Severac D."/>
            <person name="Braasch I."/>
            <person name="Journot L."/>
            <person name="Pontarotti P."/>
            <person name="Klopp C."/>
            <person name="Postlethwait J.H."/>
            <person name="Guiguen Y."/>
            <person name="Bobe J."/>
        </authorList>
    </citation>
    <scope>NUCLEOTIDE SEQUENCE</scope>
    <source>
        <strain evidence="14">Tuebingen</strain>
    </source>
</reference>
<feature type="signal peptide" evidence="9 14">
    <location>
        <begin position="1"/>
        <end position="21"/>
    </location>
</feature>
<feature type="coiled-coil region" evidence="7">
    <location>
        <begin position="709"/>
        <end position="736"/>
    </location>
</feature>
<dbReference type="InterPro" id="IPR011489">
    <property type="entry name" value="EMI_domain"/>
</dbReference>
<dbReference type="Proteomes" id="UP000000437">
    <property type="component" value="Chromosome 17"/>
</dbReference>
<feature type="region of interest" description="Disordered" evidence="8">
    <location>
        <begin position="357"/>
        <end position="378"/>
    </location>
</feature>
<feature type="compositionally biased region" description="Gly residues" evidence="8">
    <location>
        <begin position="362"/>
        <end position="378"/>
    </location>
</feature>
<keyword evidence="13" id="KW-1185">Reference proteome</keyword>
<reference evidence="14" key="7">
    <citation type="journal article" date="2023" name="Exp. Gerontol.">
        <title>Age-dependent dysfunction of the cerebrovascular system in the zebrafish telencephalon.</title>
        <authorList>
            <person name="Mizoguchi T."/>
            <person name="Okita M."/>
            <person name="Minami Y."/>
            <person name="Fukunaga M."/>
            <person name="Maki A."/>
            <person name="Itoh M."/>
        </authorList>
    </citation>
    <scope>NUCLEOTIDE SEQUENCE</scope>
    <source>
        <strain evidence="14">Tuebingen</strain>
    </source>
</reference>
<evidence type="ECO:0000259" key="11">
    <source>
        <dbReference type="PROSITE" id="PS50871"/>
    </source>
</evidence>
<reference evidence="14" key="2">
    <citation type="journal article" date="2010" name="J. Biol. Chem.">
        <title>Characterization of C1q in teleosts: insight into the molecular and functional evolution of C1q family and classical pathway.</title>
        <authorList>
            <person name="Hu Y.L."/>
            <person name="Pan X.M."/>
            <person name="Xiang L.X."/>
            <person name="Shao J.Z."/>
        </authorList>
    </citation>
    <scope>NUCLEOTIDE SEQUENCE</scope>
    <source>
        <strain evidence="14">Tuebingen</strain>
    </source>
</reference>
<keyword evidence="16" id="KW-1267">Proteomics identification</keyword>
<dbReference type="InterPro" id="IPR008983">
    <property type="entry name" value="Tumour_necrosis_fac-like_dom"/>
</dbReference>
<accession>A0A8M1NAR4</accession>
<dbReference type="Pfam" id="PF01391">
    <property type="entry name" value="Collagen"/>
    <property type="match status" value="1"/>
</dbReference>
<dbReference type="AlphaFoldDB" id="A0A8M1NAR4"/>
<evidence type="ECO:0000256" key="4">
    <source>
        <dbReference type="ARBA" id="ARBA00022729"/>
    </source>
</evidence>
<dbReference type="FunFam" id="2.60.120.40:FF:000010">
    <property type="entry name" value="EMILIN-1 protein"/>
    <property type="match status" value="1"/>
</dbReference>
<dbReference type="InterPro" id="IPR001073">
    <property type="entry name" value="C1q_dom"/>
</dbReference>
<dbReference type="KEGG" id="dre:751598"/>
<dbReference type="PROSITE" id="PS50871">
    <property type="entry name" value="C1Q"/>
    <property type="match status" value="1"/>
</dbReference>
<evidence type="ECO:0000256" key="7">
    <source>
        <dbReference type="SAM" id="Coils"/>
    </source>
</evidence>
<proteinExistence type="evidence at protein level"/>
<feature type="coiled-coil region" evidence="7">
    <location>
        <begin position="280"/>
        <end position="307"/>
    </location>
</feature>
<feature type="domain" description="EMI" evidence="12">
    <location>
        <begin position="50"/>
        <end position="126"/>
    </location>
</feature>
<feature type="chain" id="PRO_5043058136" evidence="9 14">
    <location>
        <begin position="22"/>
        <end position="1059"/>
    </location>
</feature>
<dbReference type="Pfam" id="PF00386">
    <property type="entry name" value="C1q"/>
    <property type="match status" value="1"/>
</dbReference>
<evidence type="ECO:0000256" key="5">
    <source>
        <dbReference type="ARBA" id="ARBA00023054"/>
    </source>
</evidence>
<name>A0A8M1NAR4_DANRE</name>
<dbReference type="ZFIN" id="ZDB-GENE-060818-36">
    <property type="gene designation" value="emilin1b"/>
</dbReference>
<dbReference type="Gene3D" id="1.20.58.60">
    <property type="match status" value="1"/>
</dbReference>
<evidence type="ECO:0000313" key="14">
    <source>
        <dbReference type="RefSeq" id="NP_001038807.2"/>
    </source>
</evidence>
<dbReference type="SMART" id="SM00110">
    <property type="entry name" value="C1Q"/>
    <property type="match status" value="1"/>
</dbReference>
<evidence type="ECO:0007829" key="16">
    <source>
        <dbReference type="PeptideAtlas" id="A0A8M1NAR4"/>
    </source>
</evidence>
<evidence type="ECO:0000259" key="10">
    <source>
        <dbReference type="PROSITE" id="PS50192"/>
    </source>
</evidence>
<organism evidence="13 14">
    <name type="scientific">Danio rerio</name>
    <name type="common">Zebrafish</name>
    <name type="synonym">Brachydanio rerio</name>
    <dbReference type="NCBI Taxonomy" id="7955"/>
    <lineage>
        <taxon>Eukaryota</taxon>
        <taxon>Metazoa</taxon>
        <taxon>Chordata</taxon>
        <taxon>Craniata</taxon>
        <taxon>Vertebrata</taxon>
        <taxon>Euteleostomi</taxon>
        <taxon>Actinopterygii</taxon>
        <taxon>Neopterygii</taxon>
        <taxon>Teleostei</taxon>
        <taxon>Ostariophysi</taxon>
        <taxon>Cypriniformes</taxon>
        <taxon>Danionidae</taxon>
        <taxon>Danioninae</taxon>
        <taxon>Danio</taxon>
    </lineage>
</organism>
<feature type="region of interest" description="Disordered" evidence="8">
    <location>
        <begin position="128"/>
        <end position="150"/>
    </location>
</feature>
<dbReference type="CTD" id="751598"/>
<protein>
    <submittedName>
        <fullName evidence="14">EMILIN-1b precursor</fullName>
    </submittedName>
</protein>
<evidence type="ECO:0000313" key="15">
    <source>
        <dbReference type="ZFIN" id="ZDB-GENE-060818-36"/>
    </source>
</evidence>
<gene>
    <name evidence="14 15" type="primary">emilin1b</name>
    <name evidence="14" type="synonym">fc16f07</name>
    <name evidence="14" type="synonym">wu:fc16f07</name>
    <name evidence="14" type="synonym">zgc:136949</name>
</gene>
<dbReference type="InterPro" id="IPR008160">
    <property type="entry name" value="Collagen"/>
</dbReference>
<reference evidence="14" key="4">
    <citation type="journal article" date="2015" name="Nature">
        <title>Genetic compensation induced by deleterious mutations but not gene knockdowns.</title>
        <authorList>
            <person name="Rossi A."/>
            <person name="Kontarakis Z."/>
            <person name="Gerri C."/>
            <person name="Nolte H."/>
            <person name="Holper S."/>
            <person name="Kruger M."/>
            <person name="Stainier D.Y."/>
        </authorList>
    </citation>
    <scope>NUCLEOTIDE SEQUENCE</scope>
    <source>
        <strain evidence="14">Tuebingen</strain>
    </source>
</reference>
<dbReference type="SUPFAM" id="SSF49842">
    <property type="entry name" value="TNF-like"/>
    <property type="match status" value="1"/>
</dbReference>
<feature type="domain" description="C1q" evidence="11">
    <location>
        <begin position="912"/>
        <end position="1059"/>
    </location>
</feature>
<feature type="coiled-coil region" evidence="7">
    <location>
        <begin position="389"/>
        <end position="416"/>
    </location>
</feature>
<dbReference type="Pfam" id="PF07546">
    <property type="entry name" value="EMI"/>
    <property type="match status" value="1"/>
</dbReference>
<dbReference type="PANTHER" id="PTHR15427:SF1">
    <property type="entry name" value="EMILIN-1"/>
    <property type="match status" value="1"/>
</dbReference>
<reference evidence="14" key="3">
    <citation type="journal article" date="2015" name="Nat. Commun.">
        <title>RFX transcription factors are essential for hearing in mice.</title>
        <authorList>
            <person name="Elkon R."/>
            <person name="Milon B."/>
            <person name="Morrison L."/>
            <person name="Shah M."/>
            <person name="Vijayakumar S."/>
            <person name="Racherla M."/>
            <person name="Leitch C.C."/>
            <person name="Silipino L."/>
            <person name="Hadi S."/>
            <person name="Weiss-Gayet M."/>
            <person name="Barras E."/>
            <person name="Schmid C.D."/>
            <person name="Ait-Lounis A."/>
            <person name="Barnes A."/>
            <person name="Song Y."/>
            <person name="Eisenman D.J."/>
            <person name="Eliyahu E."/>
            <person name="Frolenkov G.I."/>
            <person name="Strome S.E."/>
            <person name="Durand B."/>
            <person name="Zaghloul N.A."/>
            <person name="Jones S.M."/>
            <person name="Reith W."/>
            <person name="Hertzano R."/>
        </authorList>
    </citation>
    <scope>NUCLEOTIDE SEQUENCE</scope>
    <source>
        <strain evidence="14">Tuebingen</strain>
    </source>
</reference>
<keyword evidence="3" id="KW-0272">Extracellular matrix</keyword>
<evidence type="ECO:0000313" key="13">
    <source>
        <dbReference type="Proteomes" id="UP000000437"/>
    </source>
</evidence>
<reference evidence="14" key="8">
    <citation type="submission" date="2025-08" db="UniProtKB">
        <authorList>
            <consortium name="RefSeq"/>
        </authorList>
    </citation>
    <scope>IDENTIFICATION</scope>
    <source>
        <strain evidence="14">Tuebingen</strain>
    </source>
</reference>
<sequence length="1059" mass="117469" precursor="true">MDGAVVLISVLVLGLCGGVWSASYPQQYNLYTGTQTQNQPLNGARAASRHRNWCAYVVTKTVSCVVEDGVETYVKPDYQPCSWGVQCARVVVYRTYMRPRYKVAYKMVTEMEWKCCHGYSGQDCNDGPNGGSDTHISTGRPGNGRGDNDKMRQLEDKIQRLTKDLHDLQSTLRGMNEKFQEEIRKPGINSGKTPADAAQPEMKETIHNIQTKLDQLDNRTQAHDKTLVSINNHLVNGKGGGNELDVSGVGGNKFNILKEEILRELERRVTLSCSACQSGVEDLKRQQQQDRERISALEKQISAMDQRHRQTLDGLRRDLSRSQGCCDTVTDFRARLNDMDRKISSTSEAYDKLQDRLNRQPGGTGGGGSIGGGIGGQGQLPLMPEDFFSDSLKDLERRLNNTVQRAEENCAYMETNIRDSFQQDFRNIRNEFNNRLLDQDERINDIEHDIGNVKESVFDLDKRLYRLENTTSFIDKRLSECSGCTVSSSGSSPSSGSSSIGETVKSLEWRVVANEDEIKRFDTRFKDLSVSGDSLEDRVINLSHDVRKIKALTGDNGEHFNRIVTEMENCEVCSTVEDDLKKLKNITNHAMDRWQREMNYIKGVFNSGQMGCVDICSGLQDEMDQLREEVQKCSGQCKINLNTPTGTGTETGHLDDPQKPLDGHSVISSNTGDLRSIQGELSEVILTFSSINDTLKGLEHVVQKHDSVINDLGNTKDKIISEIDKIQQEMTEHIEDSRVRFDSVDQDVRRFGNNFVVEMGDCKRTGDGLDKRLSKLEVVCGRLDSVSDNLQKIKEGLNKHVSSLWNCVSGLNNTVISHSGFIEILQNTHLDDIHGKIKRLNSSMIHILKEFQNLAENDLTGLPGPPGPQGERGFSGPQGPPGNDGPPGIQGLPGPRGPPGLRGERGMAGADANIRRLSFSAALTNPMVTAGTIIFDKTFVNEGNFYNSRTGMFTAPVEGKYFFSAILTGHKNEKIEAVLSRSNYGMARVDSAGYQPEGLENKPMAEAKPTPGSLAVFNIILPLQMGDTVCIDLVMGKLAHSVEPLTIFSGMLLYEDVQI</sequence>
<evidence type="ECO:0000256" key="1">
    <source>
        <dbReference type="ARBA" id="ARBA00004498"/>
    </source>
</evidence>
<evidence type="ECO:0000256" key="3">
    <source>
        <dbReference type="ARBA" id="ARBA00022530"/>
    </source>
</evidence>
<reference evidence="14" key="6">
    <citation type="journal article" date="2022" name="Genes (Basel)">
        <title>Phenotyping Zebrafish Mutant Models to Assess Candidate Genes Associated with Aortic Aneurysm.</title>
        <authorList>
            <person name="Prendergast A."/>
            <person name="Ziganshin B.A."/>
            <person name="Papanikolaou D."/>
            <person name="Zafar M.A."/>
            <person name="Nicoli S."/>
            <person name="Mukherjee S."/>
            <person name="Elefteriades J.A."/>
        </authorList>
    </citation>
    <scope>NUCLEOTIDE SEQUENCE</scope>
    <source>
        <strain evidence="14">Tuebingen</strain>
    </source>
</reference>
<evidence type="ECO:0000256" key="8">
    <source>
        <dbReference type="SAM" id="MobiDB-lite"/>
    </source>
</evidence>
<evidence type="ECO:0000259" key="12">
    <source>
        <dbReference type="PROSITE" id="PS51041"/>
    </source>
</evidence>
<evidence type="ECO:0000256" key="2">
    <source>
        <dbReference type="ARBA" id="ARBA00022525"/>
    </source>
</evidence>
<dbReference type="PROSITE" id="PS51041">
    <property type="entry name" value="EMI"/>
    <property type="match status" value="1"/>
</dbReference>
<keyword evidence="6" id="KW-1015">Disulfide bond</keyword>
<dbReference type="PROSITE" id="PS50192">
    <property type="entry name" value="T_SNARE"/>
    <property type="match status" value="1"/>
</dbReference>
<dbReference type="GeneID" id="751598"/>
<feature type="coiled-coil region" evidence="7">
    <location>
        <begin position="151"/>
        <end position="178"/>
    </location>
</feature>